<gene>
    <name evidence="1" type="ORF">HMPREF9144_1727</name>
</gene>
<reference evidence="1 2" key="1">
    <citation type="submission" date="2011-04" db="EMBL/GenBank/DDBJ databases">
        <authorList>
            <person name="Muzny D."/>
            <person name="Qin X."/>
            <person name="Deng J."/>
            <person name="Jiang H."/>
            <person name="Liu Y."/>
            <person name="Qu J."/>
            <person name="Song X.-Z."/>
            <person name="Zhang L."/>
            <person name="Thornton R."/>
            <person name="Coyle M."/>
            <person name="Francisco L."/>
            <person name="Jackson L."/>
            <person name="Javaid M."/>
            <person name="Korchina V."/>
            <person name="Kovar C."/>
            <person name="Mata R."/>
            <person name="Mathew T."/>
            <person name="Ngo R."/>
            <person name="Nguyen L."/>
            <person name="Nguyen N."/>
            <person name="Okwuonu G."/>
            <person name="Ongeri F."/>
            <person name="Pham C."/>
            <person name="Simmons D."/>
            <person name="Wilczek-Boney K."/>
            <person name="Hale W."/>
            <person name="Jakkamsetti A."/>
            <person name="Pham P."/>
            <person name="Ruth R."/>
            <person name="San Lucas F."/>
            <person name="Warren J."/>
            <person name="Zhang J."/>
            <person name="Zhao Z."/>
            <person name="Zhou C."/>
            <person name="Zhu D."/>
            <person name="Lee S."/>
            <person name="Bess C."/>
            <person name="Blankenburg K."/>
            <person name="Forbes L."/>
            <person name="Fu Q."/>
            <person name="Gubbala S."/>
            <person name="Hirani K."/>
            <person name="Jayaseelan J.C."/>
            <person name="Lara F."/>
            <person name="Munidasa M."/>
            <person name="Palculict T."/>
            <person name="Patil S."/>
            <person name="Pu L.-L."/>
            <person name="Saada N."/>
            <person name="Tang L."/>
            <person name="Weissenberger G."/>
            <person name="Zhu Y."/>
            <person name="Hemphill L."/>
            <person name="Shang Y."/>
            <person name="Youmans B."/>
            <person name="Ayvaz T."/>
            <person name="Ross M."/>
            <person name="Santibanez J."/>
            <person name="Aqrawi P."/>
            <person name="Gross S."/>
            <person name="Joshi V."/>
            <person name="Fowler G."/>
            <person name="Nazareth L."/>
            <person name="Reid J."/>
            <person name="Worley K."/>
            <person name="Petrosino J."/>
            <person name="Highlander S."/>
            <person name="Gibbs R."/>
        </authorList>
    </citation>
    <scope>NUCLEOTIDE SEQUENCE [LARGE SCALE GENOMIC DNA]</scope>
    <source>
        <strain evidence="1 2">ATCC 700821</strain>
    </source>
</reference>
<sequence>MSPIFVYIYYTYNERIVERGWENYKLCLLSAHYLNGMPLMFIKVCKM</sequence>
<protein>
    <submittedName>
        <fullName evidence="1">Uncharacterized protein</fullName>
    </submittedName>
</protein>
<organism evidence="1 2">
    <name type="scientific">Prevotella pallens ATCC 700821</name>
    <dbReference type="NCBI Taxonomy" id="997353"/>
    <lineage>
        <taxon>Bacteria</taxon>
        <taxon>Pseudomonadati</taxon>
        <taxon>Bacteroidota</taxon>
        <taxon>Bacteroidia</taxon>
        <taxon>Bacteroidales</taxon>
        <taxon>Prevotellaceae</taxon>
        <taxon>Prevotella</taxon>
    </lineage>
</organism>
<accession>F9DJ87</accession>
<dbReference type="HOGENOM" id="CLU_3171724_0_0_10"/>
<evidence type="ECO:0000313" key="2">
    <source>
        <dbReference type="Proteomes" id="UP000004123"/>
    </source>
</evidence>
<dbReference type="AlphaFoldDB" id="F9DJ87"/>
<name>F9DJ87_9BACT</name>
<dbReference type="EMBL" id="AFPY01000092">
    <property type="protein sequence ID" value="EGQ16265.1"/>
    <property type="molecule type" value="Genomic_DNA"/>
</dbReference>
<evidence type="ECO:0000313" key="1">
    <source>
        <dbReference type="EMBL" id="EGQ16265.1"/>
    </source>
</evidence>
<proteinExistence type="predicted"/>
<dbReference type="Proteomes" id="UP000004123">
    <property type="component" value="Unassembled WGS sequence"/>
</dbReference>
<comment type="caution">
    <text evidence="1">The sequence shown here is derived from an EMBL/GenBank/DDBJ whole genome shotgun (WGS) entry which is preliminary data.</text>
</comment>